<sequence length="96" mass="11073">MEEKLIAVGRWWRAVGSARRLRNRGQNHELQFMRTTMKAANRAAVHGVRPPIPKTVDEEEVEKVIKKGKEEKENKKKEIEKVVYSQTNSSKDGQNS</sequence>
<organism evidence="2 3">
    <name type="scientific">Rubroshorea leprosula</name>
    <dbReference type="NCBI Taxonomy" id="152421"/>
    <lineage>
        <taxon>Eukaryota</taxon>
        <taxon>Viridiplantae</taxon>
        <taxon>Streptophyta</taxon>
        <taxon>Embryophyta</taxon>
        <taxon>Tracheophyta</taxon>
        <taxon>Spermatophyta</taxon>
        <taxon>Magnoliopsida</taxon>
        <taxon>eudicotyledons</taxon>
        <taxon>Gunneridae</taxon>
        <taxon>Pentapetalae</taxon>
        <taxon>rosids</taxon>
        <taxon>malvids</taxon>
        <taxon>Malvales</taxon>
        <taxon>Dipterocarpaceae</taxon>
        <taxon>Rubroshorea</taxon>
    </lineage>
</organism>
<comment type="caution">
    <text evidence="2">The sequence shown here is derived from an EMBL/GenBank/DDBJ whole genome shotgun (WGS) entry which is preliminary data.</text>
</comment>
<dbReference type="AlphaFoldDB" id="A0AAV5J4Z4"/>
<proteinExistence type="predicted"/>
<keyword evidence="3" id="KW-1185">Reference proteome</keyword>
<feature type="compositionally biased region" description="Polar residues" evidence="1">
    <location>
        <begin position="84"/>
        <end position="96"/>
    </location>
</feature>
<accession>A0AAV5J4Z4</accession>
<dbReference type="Proteomes" id="UP001054252">
    <property type="component" value="Unassembled WGS sequence"/>
</dbReference>
<evidence type="ECO:0000313" key="2">
    <source>
        <dbReference type="EMBL" id="GKV09683.1"/>
    </source>
</evidence>
<feature type="compositionally biased region" description="Basic and acidic residues" evidence="1">
    <location>
        <begin position="68"/>
        <end position="81"/>
    </location>
</feature>
<feature type="region of interest" description="Disordered" evidence="1">
    <location>
        <begin position="68"/>
        <end position="96"/>
    </location>
</feature>
<reference evidence="2 3" key="1">
    <citation type="journal article" date="2021" name="Commun. Biol.">
        <title>The genome of Shorea leprosula (Dipterocarpaceae) highlights the ecological relevance of drought in aseasonal tropical rainforests.</title>
        <authorList>
            <person name="Ng K.K.S."/>
            <person name="Kobayashi M.J."/>
            <person name="Fawcett J.A."/>
            <person name="Hatakeyama M."/>
            <person name="Paape T."/>
            <person name="Ng C.H."/>
            <person name="Ang C.C."/>
            <person name="Tnah L.H."/>
            <person name="Lee C.T."/>
            <person name="Nishiyama T."/>
            <person name="Sese J."/>
            <person name="O'Brien M.J."/>
            <person name="Copetti D."/>
            <person name="Mohd Noor M.I."/>
            <person name="Ong R.C."/>
            <person name="Putra M."/>
            <person name="Sireger I.Z."/>
            <person name="Indrioko S."/>
            <person name="Kosugi Y."/>
            <person name="Izuno A."/>
            <person name="Isagi Y."/>
            <person name="Lee S.L."/>
            <person name="Shimizu K.K."/>
        </authorList>
    </citation>
    <scope>NUCLEOTIDE SEQUENCE [LARGE SCALE GENOMIC DNA]</scope>
    <source>
        <strain evidence="2">214</strain>
    </source>
</reference>
<evidence type="ECO:0000256" key="1">
    <source>
        <dbReference type="SAM" id="MobiDB-lite"/>
    </source>
</evidence>
<protein>
    <submittedName>
        <fullName evidence="2">Uncharacterized protein</fullName>
    </submittedName>
</protein>
<evidence type="ECO:0000313" key="3">
    <source>
        <dbReference type="Proteomes" id="UP001054252"/>
    </source>
</evidence>
<dbReference type="EMBL" id="BPVZ01000031">
    <property type="protein sequence ID" value="GKV09683.1"/>
    <property type="molecule type" value="Genomic_DNA"/>
</dbReference>
<gene>
    <name evidence="2" type="ORF">SLEP1_g21145</name>
</gene>
<name>A0AAV5J4Z4_9ROSI</name>